<comment type="subcellular location">
    <subcellularLocation>
        <location evidence="1">Mitochondrion</location>
    </subcellularLocation>
</comment>
<dbReference type="EMBL" id="JAHLQT010039068">
    <property type="protein sequence ID" value="KAG7156463.1"/>
    <property type="molecule type" value="Genomic_DNA"/>
</dbReference>
<protein>
    <recommendedName>
        <fullName evidence="5">LYR motif-containing protein 2</fullName>
    </recommendedName>
</protein>
<comment type="function">
    <text evidence="6">Involved in efficient integration of the N-module into mitochondrial respiratory chain complex I.</text>
</comment>
<dbReference type="CDD" id="cd20262">
    <property type="entry name" value="Complex1_LYR_LYRM2"/>
    <property type="match status" value="1"/>
</dbReference>
<dbReference type="InterPro" id="IPR045293">
    <property type="entry name" value="Complex1_LYR_LYRM2"/>
</dbReference>
<name>A0A8J5JLE1_HOMAM</name>
<dbReference type="InterPro" id="IPR008011">
    <property type="entry name" value="Complex1_LYR_dom"/>
</dbReference>
<keyword evidence="9" id="KW-1185">Reference proteome</keyword>
<comment type="caution">
    <text evidence="8">The sequence shown here is derived from an EMBL/GenBank/DDBJ whole genome shotgun (WGS) entry which is preliminary data.</text>
</comment>
<evidence type="ECO:0000313" key="9">
    <source>
        <dbReference type="Proteomes" id="UP000747542"/>
    </source>
</evidence>
<proteinExistence type="inferred from homology"/>
<comment type="similarity">
    <text evidence="2">Belongs to the complex I LYR family.</text>
</comment>
<dbReference type="Pfam" id="PF05347">
    <property type="entry name" value="Complex1_LYR"/>
    <property type="match status" value="1"/>
</dbReference>
<dbReference type="AlphaFoldDB" id="A0A8J5JLE1"/>
<reference evidence="8" key="1">
    <citation type="journal article" date="2021" name="Sci. Adv.">
        <title>The American lobster genome reveals insights on longevity, neural, and immune adaptations.</title>
        <authorList>
            <person name="Polinski J.M."/>
            <person name="Zimin A.V."/>
            <person name="Clark K.F."/>
            <person name="Kohn A.B."/>
            <person name="Sadowski N."/>
            <person name="Timp W."/>
            <person name="Ptitsyn A."/>
            <person name="Khanna P."/>
            <person name="Romanova D.Y."/>
            <person name="Williams P."/>
            <person name="Greenwood S.J."/>
            <person name="Moroz L.L."/>
            <person name="Walt D.R."/>
            <person name="Bodnar A.G."/>
        </authorList>
    </citation>
    <scope>NUCLEOTIDE SEQUENCE</scope>
    <source>
        <strain evidence="8">GMGI-L3</strain>
    </source>
</reference>
<evidence type="ECO:0000256" key="2">
    <source>
        <dbReference type="ARBA" id="ARBA00009508"/>
    </source>
</evidence>
<dbReference type="GO" id="GO:0005739">
    <property type="term" value="C:mitochondrion"/>
    <property type="evidence" value="ECO:0007669"/>
    <property type="project" value="UniProtKB-SubCell"/>
</dbReference>
<dbReference type="Proteomes" id="UP000747542">
    <property type="component" value="Unassembled WGS sequence"/>
</dbReference>
<evidence type="ECO:0000256" key="5">
    <source>
        <dbReference type="ARBA" id="ARBA00026235"/>
    </source>
</evidence>
<keyword evidence="3" id="KW-0809">Transit peptide</keyword>
<evidence type="ECO:0000256" key="4">
    <source>
        <dbReference type="ARBA" id="ARBA00023128"/>
    </source>
</evidence>
<feature type="domain" description="Complex 1 LYR protein" evidence="7">
    <location>
        <begin position="26"/>
        <end position="83"/>
    </location>
</feature>
<evidence type="ECO:0000256" key="6">
    <source>
        <dbReference type="ARBA" id="ARBA00044735"/>
    </source>
</evidence>
<evidence type="ECO:0000256" key="3">
    <source>
        <dbReference type="ARBA" id="ARBA00022946"/>
    </source>
</evidence>
<evidence type="ECO:0000259" key="7">
    <source>
        <dbReference type="Pfam" id="PF05347"/>
    </source>
</evidence>
<dbReference type="PANTHER" id="PTHR13675:SF0">
    <property type="entry name" value="LYR MOTIF-CONTAINING PROTEIN 2"/>
    <property type="match status" value="1"/>
</dbReference>
<evidence type="ECO:0000256" key="1">
    <source>
        <dbReference type="ARBA" id="ARBA00004173"/>
    </source>
</evidence>
<keyword evidence="4" id="KW-0496">Mitochondrion</keyword>
<accession>A0A8J5JLE1</accession>
<gene>
    <name evidence="8" type="primary">Lyrm2-L</name>
    <name evidence="8" type="ORF">Hamer_G020543</name>
</gene>
<organism evidence="8 9">
    <name type="scientific">Homarus americanus</name>
    <name type="common">American lobster</name>
    <dbReference type="NCBI Taxonomy" id="6706"/>
    <lineage>
        <taxon>Eukaryota</taxon>
        <taxon>Metazoa</taxon>
        <taxon>Ecdysozoa</taxon>
        <taxon>Arthropoda</taxon>
        <taxon>Crustacea</taxon>
        <taxon>Multicrustacea</taxon>
        <taxon>Malacostraca</taxon>
        <taxon>Eumalacostraca</taxon>
        <taxon>Eucarida</taxon>
        <taxon>Decapoda</taxon>
        <taxon>Pleocyemata</taxon>
        <taxon>Astacidea</taxon>
        <taxon>Nephropoidea</taxon>
        <taxon>Nephropidae</taxon>
        <taxon>Homarus</taxon>
    </lineage>
</organism>
<dbReference type="PANTHER" id="PTHR13675">
    <property type="entry name" value="LYR MOTIF-CONTAINING PROTEIN 2"/>
    <property type="match status" value="1"/>
</dbReference>
<sequence>MYLSGILMKRLPLNTLSLKRFMLRTEAIKLYRNILRQLQHLPDKSQRKEIQEWARADFEAHRHHEDEEVIKLLIIQGNKQLEELEKSIKIAK</sequence>
<evidence type="ECO:0000313" key="8">
    <source>
        <dbReference type="EMBL" id="KAG7156463.1"/>
    </source>
</evidence>